<organism evidence="8 9">
    <name type="scientific">SAR92 clade bacterium</name>
    <dbReference type="NCBI Taxonomy" id="2315479"/>
    <lineage>
        <taxon>Bacteria</taxon>
        <taxon>Pseudomonadati</taxon>
        <taxon>Pseudomonadota</taxon>
        <taxon>Gammaproteobacteria</taxon>
        <taxon>Cellvibrionales</taxon>
        <taxon>Porticoccaceae</taxon>
        <taxon>SAR92 clade</taxon>
    </lineage>
</organism>
<evidence type="ECO:0000259" key="7">
    <source>
        <dbReference type="PROSITE" id="PS51462"/>
    </source>
</evidence>
<evidence type="ECO:0000256" key="3">
    <source>
        <dbReference type="ARBA" id="ARBA00022723"/>
    </source>
</evidence>
<dbReference type="PANTHER" id="PTHR11383:SF3">
    <property type="entry name" value="NAD(P)H PYROPHOSPHATASE NUDT13, MITOCHONDRIAL"/>
    <property type="match status" value="1"/>
</dbReference>
<protein>
    <recommendedName>
        <fullName evidence="2">NAD(+) diphosphatase</fullName>
        <ecNumber evidence="2">3.6.1.22</ecNumber>
    </recommendedName>
</protein>
<dbReference type="EC" id="3.6.1.22" evidence="2"/>
<sequence>MLQAVIVQYTTLKGIIILLVPSSLGGFYAGSTKNNTETKWVIAVVGSEILLFSGDDSDPRLAVSLDEADVLSFFCVRRLFIGQWHGGDCEVWDLLPEATACEGFFRSELRSLLAHSNEAEFSLASRAIQLLDWERKHQFCGKCGSPNKISLTEHSLICDTCNLNHYPRISPCVIVAVTLGDKCLLARHANWPEGRLSTLAGFIEAGESAEQALHREVFEEVGVEIDNLRYIGSQAWPYPGQLMLGYIAEAKSDTINVDGIEIAEADWFRYDNLPSILAPPTIMAGRLIKQFVDEAVEIYG</sequence>
<dbReference type="SUPFAM" id="SSF55811">
    <property type="entry name" value="Nudix"/>
    <property type="match status" value="2"/>
</dbReference>
<dbReference type="Gene3D" id="3.90.79.10">
    <property type="entry name" value="Nucleoside Triphosphate Pyrophosphohydrolase"/>
    <property type="match status" value="1"/>
</dbReference>
<evidence type="ECO:0000256" key="5">
    <source>
        <dbReference type="ARBA" id="ARBA00022842"/>
    </source>
</evidence>
<keyword evidence="3" id="KW-0479">Metal-binding</keyword>
<keyword evidence="6" id="KW-0520">NAD</keyword>
<accession>A0A520MGC9</accession>
<dbReference type="EMBL" id="SHBP01000005">
    <property type="protein sequence ID" value="RZO20274.1"/>
    <property type="molecule type" value="Genomic_DNA"/>
</dbReference>
<dbReference type="GO" id="GO:0046872">
    <property type="term" value="F:metal ion binding"/>
    <property type="evidence" value="ECO:0007669"/>
    <property type="project" value="UniProtKB-KW"/>
</dbReference>
<evidence type="ECO:0000256" key="2">
    <source>
        <dbReference type="ARBA" id="ARBA00012381"/>
    </source>
</evidence>
<dbReference type="InterPro" id="IPR049734">
    <property type="entry name" value="NudC-like_C"/>
</dbReference>
<dbReference type="Gene3D" id="3.90.79.20">
    <property type="match status" value="1"/>
</dbReference>
<dbReference type="PROSITE" id="PS00893">
    <property type="entry name" value="NUDIX_BOX"/>
    <property type="match status" value="1"/>
</dbReference>
<dbReference type="GO" id="GO:0016787">
    <property type="term" value="F:hydrolase activity"/>
    <property type="evidence" value="ECO:0007669"/>
    <property type="project" value="UniProtKB-KW"/>
</dbReference>
<evidence type="ECO:0000313" key="9">
    <source>
        <dbReference type="Proteomes" id="UP000315889"/>
    </source>
</evidence>
<comment type="cofactor">
    <cofactor evidence="1">
        <name>Mg(2+)</name>
        <dbReference type="ChEBI" id="CHEBI:18420"/>
    </cofactor>
</comment>
<keyword evidence="5" id="KW-0460">Magnesium</keyword>
<dbReference type="InterPro" id="IPR015376">
    <property type="entry name" value="Znr_NADH_PPase"/>
</dbReference>
<dbReference type="InterPro" id="IPR000086">
    <property type="entry name" value="NUDIX_hydrolase_dom"/>
</dbReference>
<name>A0A520MGC9_9GAMM</name>
<keyword evidence="4 8" id="KW-0378">Hydrolase</keyword>
<dbReference type="AlphaFoldDB" id="A0A520MGC9"/>
<dbReference type="PANTHER" id="PTHR11383">
    <property type="entry name" value="NUCLEOSIDE DIPHOSPHATE-LINKED MOIETY X MOTIF 13"/>
    <property type="match status" value="1"/>
</dbReference>
<dbReference type="Proteomes" id="UP000315889">
    <property type="component" value="Unassembled WGS sequence"/>
</dbReference>
<gene>
    <name evidence="8" type="ORF">EVB03_04990</name>
</gene>
<feature type="domain" description="Nudix hydrolase" evidence="7">
    <location>
        <begin position="167"/>
        <end position="291"/>
    </location>
</feature>
<reference evidence="8 9" key="1">
    <citation type="submission" date="2019-02" db="EMBL/GenBank/DDBJ databases">
        <title>Prokaryotic population dynamics and viral predation in marine succession experiment using metagenomics: the confinement effect.</title>
        <authorList>
            <person name="Haro-Moreno J.M."/>
            <person name="Rodriguez-Valera F."/>
            <person name="Lopez-Perez M."/>
        </authorList>
    </citation>
    <scope>NUCLEOTIDE SEQUENCE [LARGE SCALE GENOMIC DNA]</scope>
    <source>
        <strain evidence="8">MED-G170</strain>
    </source>
</reference>
<dbReference type="Pfam" id="PF00293">
    <property type="entry name" value="NUDIX"/>
    <property type="match status" value="1"/>
</dbReference>
<dbReference type="CDD" id="cd03429">
    <property type="entry name" value="NUDIX_NADH_pyrophosphatase_Nudt13"/>
    <property type="match status" value="1"/>
</dbReference>
<evidence type="ECO:0000313" key="8">
    <source>
        <dbReference type="EMBL" id="RZO20274.1"/>
    </source>
</evidence>
<evidence type="ECO:0000256" key="1">
    <source>
        <dbReference type="ARBA" id="ARBA00001946"/>
    </source>
</evidence>
<evidence type="ECO:0000256" key="4">
    <source>
        <dbReference type="ARBA" id="ARBA00022801"/>
    </source>
</evidence>
<comment type="caution">
    <text evidence="8">The sequence shown here is derived from an EMBL/GenBank/DDBJ whole genome shotgun (WGS) entry which is preliminary data.</text>
</comment>
<proteinExistence type="predicted"/>
<dbReference type="InterPro" id="IPR015797">
    <property type="entry name" value="NUDIX_hydrolase-like_dom_sf"/>
</dbReference>
<evidence type="ECO:0000256" key="6">
    <source>
        <dbReference type="ARBA" id="ARBA00023027"/>
    </source>
</evidence>
<dbReference type="PROSITE" id="PS51462">
    <property type="entry name" value="NUDIX"/>
    <property type="match status" value="1"/>
</dbReference>
<dbReference type="InterPro" id="IPR020084">
    <property type="entry name" value="NUDIX_hydrolase_CS"/>
</dbReference>
<dbReference type="NCBIfam" id="NF001299">
    <property type="entry name" value="PRK00241.1"/>
    <property type="match status" value="1"/>
</dbReference>
<dbReference type="Pfam" id="PF09297">
    <property type="entry name" value="Zn_ribbon_NUD"/>
    <property type="match status" value="1"/>
</dbReference>